<accession>A0ABQ0QVW5</accession>
<organism evidence="1 2">
    <name type="scientific">Faecalimonas umbilicata</name>
    <dbReference type="NCBI Taxonomy" id="1912855"/>
    <lineage>
        <taxon>Bacteria</taxon>
        <taxon>Bacillati</taxon>
        <taxon>Bacillota</taxon>
        <taxon>Clostridia</taxon>
        <taxon>Lachnospirales</taxon>
        <taxon>Lachnospiraceae</taxon>
        <taxon>Faecalimonas</taxon>
    </lineage>
</organism>
<evidence type="ECO:0000313" key="1">
    <source>
        <dbReference type="EMBL" id="GBU04550.1"/>
    </source>
</evidence>
<proteinExistence type="predicted"/>
<comment type="caution">
    <text evidence="1">The sequence shown here is derived from an EMBL/GenBank/DDBJ whole genome shotgun (WGS) entry which is preliminary data.</text>
</comment>
<reference evidence="1 2" key="1">
    <citation type="journal article" date="2018" name="Int. J. Syst. Evol. Microbiol.">
        <title>Draft Genome Sequence of Faecalimonas umbilicata JCM 30896T, an Acetate-Producing Bacterium Isolated from Human Feces.</title>
        <authorList>
            <person name="Sakamoto M."/>
            <person name="Ikeyama N."/>
            <person name="Yuki M."/>
            <person name="Ohkuma M."/>
        </authorList>
    </citation>
    <scope>NUCLEOTIDE SEQUENCE [LARGE SCALE GENOMIC DNA]</scope>
    <source>
        <strain evidence="1 2">EGH7</strain>
    </source>
</reference>
<keyword evidence="2" id="KW-1185">Reference proteome</keyword>
<dbReference type="Proteomes" id="UP000702954">
    <property type="component" value="Unassembled WGS sequence"/>
</dbReference>
<protein>
    <submittedName>
        <fullName evidence="1">Uncharacterized protein</fullName>
    </submittedName>
</protein>
<sequence>MWRIKEAEKLKKIGSVKLFRNSEHKKRYGGLSDGRKNLYERRIQETDCRIAGKRNTGGDVRWRRIRNWKLSG</sequence>
<name>A0ABQ0QVW5_9FIRM</name>
<evidence type="ECO:0000313" key="2">
    <source>
        <dbReference type="Proteomes" id="UP000702954"/>
    </source>
</evidence>
<gene>
    <name evidence="1" type="ORF">FAEUMB_10910</name>
</gene>
<dbReference type="EMBL" id="BHEO01000003">
    <property type="protein sequence ID" value="GBU04550.1"/>
    <property type="molecule type" value="Genomic_DNA"/>
</dbReference>